<dbReference type="InterPro" id="IPR036291">
    <property type="entry name" value="NAD(P)-bd_dom_sf"/>
</dbReference>
<name>W7THJ5_9STRA</name>
<evidence type="ECO:0000313" key="7">
    <source>
        <dbReference type="EMBL" id="EWM22978.1"/>
    </source>
</evidence>
<evidence type="ECO:0000313" key="8">
    <source>
        <dbReference type="Proteomes" id="UP000019335"/>
    </source>
</evidence>
<comment type="caution">
    <text evidence="7">The sequence shown here is derived from an EMBL/GenBank/DDBJ whole genome shotgun (WGS) entry which is preliminary data.</text>
</comment>
<gene>
    <name evidence="7" type="ORF">Naga_101525g2</name>
</gene>
<evidence type="ECO:0000256" key="1">
    <source>
        <dbReference type="ARBA" id="ARBA00005189"/>
    </source>
</evidence>
<reference evidence="7 8" key="1">
    <citation type="journal article" date="2014" name="Mol. Plant">
        <title>Chromosome Scale Genome Assembly and Transcriptome Profiling of Nannochloropsis gaditana in Nitrogen Depletion.</title>
        <authorList>
            <person name="Corteggiani Carpinelli E."/>
            <person name="Telatin A."/>
            <person name="Vitulo N."/>
            <person name="Forcato C."/>
            <person name="D'Angelo M."/>
            <person name="Schiavon R."/>
            <person name="Vezzi A."/>
            <person name="Giacometti G.M."/>
            <person name="Morosinotto T."/>
            <person name="Valle G."/>
        </authorList>
    </citation>
    <scope>NUCLEOTIDE SEQUENCE [LARGE SCALE GENOMIC DNA]</scope>
    <source>
        <strain evidence="7 8">B-31</strain>
    </source>
</reference>
<keyword evidence="6" id="KW-0275">Fatty acid biosynthesis</keyword>
<keyword evidence="5" id="KW-0443">Lipid metabolism</keyword>
<keyword evidence="2" id="KW-0444">Lipid biosynthesis</keyword>
<accession>W7THJ5</accession>
<dbReference type="Proteomes" id="UP000019335">
    <property type="component" value="Chromosome 19"/>
</dbReference>
<dbReference type="SUPFAM" id="SSF51735">
    <property type="entry name" value="NAD(P)-binding Rossmann-fold domains"/>
    <property type="match status" value="1"/>
</dbReference>
<dbReference type="EMBL" id="AZIL01001958">
    <property type="protein sequence ID" value="EWM22978.1"/>
    <property type="molecule type" value="Genomic_DNA"/>
</dbReference>
<protein>
    <submittedName>
        <fullName evidence="7">Enoyl-acyl carrier reductase</fullName>
    </submittedName>
</protein>
<evidence type="ECO:0000256" key="3">
    <source>
        <dbReference type="ARBA" id="ARBA00022832"/>
    </source>
</evidence>
<sequence>MLPQKPSLLLTRSPISPRLAHRLLFGRPLYAVNMKLLFTFFALGMASTSAFLAPRLAVPSALSSQARSSPSSLSMAIDGYNVDLRGKTAFIAGVADANGYGWAITKHLAEAGAKVIVGTWPPVLGIFKATLDSGKLAEDLKTSTGESWEIAKIYPLDATFDTPEDVPEAVKTNKRYAGLGGYTISEVRGAGEG</sequence>
<keyword evidence="3" id="KW-0276">Fatty acid metabolism</keyword>
<proteinExistence type="predicted"/>
<comment type="pathway">
    <text evidence="1">Lipid metabolism.</text>
</comment>
<dbReference type="InterPro" id="IPR014358">
    <property type="entry name" value="Enoyl-ACP_Rdtase_NADH"/>
</dbReference>
<evidence type="ECO:0000256" key="4">
    <source>
        <dbReference type="ARBA" id="ARBA00023002"/>
    </source>
</evidence>
<evidence type="ECO:0000256" key="5">
    <source>
        <dbReference type="ARBA" id="ARBA00023098"/>
    </source>
</evidence>
<feature type="non-terminal residue" evidence="7">
    <location>
        <position position="193"/>
    </location>
</feature>
<dbReference type="Gene3D" id="3.40.50.720">
    <property type="entry name" value="NAD(P)-binding Rossmann-like Domain"/>
    <property type="match status" value="1"/>
</dbReference>
<dbReference type="OrthoDB" id="417891at2759"/>
<dbReference type="GO" id="GO:0006633">
    <property type="term" value="P:fatty acid biosynthetic process"/>
    <property type="evidence" value="ECO:0007669"/>
    <property type="project" value="UniProtKB-KW"/>
</dbReference>
<keyword evidence="4" id="KW-0560">Oxidoreductase</keyword>
<organism evidence="7 8">
    <name type="scientific">Nannochloropsis gaditana</name>
    <dbReference type="NCBI Taxonomy" id="72520"/>
    <lineage>
        <taxon>Eukaryota</taxon>
        <taxon>Sar</taxon>
        <taxon>Stramenopiles</taxon>
        <taxon>Ochrophyta</taxon>
        <taxon>Eustigmatophyceae</taxon>
        <taxon>Eustigmatales</taxon>
        <taxon>Monodopsidaceae</taxon>
        <taxon>Nannochloropsis</taxon>
    </lineage>
</organism>
<dbReference type="PANTHER" id="PTHR43159">
    <property type="entry name" value="ENOYL-[ACYL-CARRIER-PROTEIN] REDUCTASE"/>
    <property type="match status" value="1"/>
</dbReference>
<evidence type="ECO:0000256" key="6">
    <source>
        <dbReference type="ARBA" id="ARBA00023160"/>
    </source>
</evidence>
<dbReference type="AlphaFoldDB" id="W7THJ5"/>
<evidence type="ECO:0000256" key="2">
    <source>
        <dbReference type="ARBA" id="ARBA00022516"/>
    </source>
</evidence>
<dbReference type="GO" id="GO:0004318">
    <property type="term" value="F:enoyl-[acyl-carrier-protein] reductase (NADH) activity"/>
    <property type="evidence" value="ECO:0007669"/>
    <property type="project" value="InterPro"/>
</dbReference>
<keyword evidence="8" id="KW-1185">Reference proteome</keyword>
<dbReference type="PANTHER" id="PTHR43159:SF2">
    <property type="entry name" value="ENOYL-[ACYL-CARRIER-PROTEIN] REDUCTASE [NADH], CHLOROPLASTIC"/>
    <property type="match status" value="1"/>
</dbReference>